<dbReference type="EMBL" id="BJLF01000001">
    <property type="protein sequence ID" value="GEA49546.1"/>
    <property type="molecule type" value="Genomic_DNA"/>
</dbReference>
<dbReference type="Pfam" id="PF02620">
    <property type="entry name" value="YceD"/>
    <property type="match status" value="1"/>
</dbReference>
<dbReference type="RefSeq" id="WP_141343893.1">
    <property type="nucleotide sequence ID" value="NZ_BJLF01000001.1"/>
</dbReference>
<comment type="caution">
    <text evidence="6">The sequence shown here is derived from an EMBL/GenBank/DDBJ whole genome shotgun (WGS) entry which is preliminary data.</text>
</comment>
<sequence>MQKVKIPRTVDPSKAAQKRLDYDGIIQVSLLKRLAESVEGVKRDAEVTLSFDLDEQRLVVISGKANVEVDLECQRCNENFTHVCEVQFVYTPNKGEKTEEEAPEEYDLVDLNEYGECDLIQLVEDEFLLNLPQIAMHDVSECSVNTNNLVFGDIPEEIEEEKPNPFEVLKSLKAKTKE</sequence>
<accession>A0A4Y3HR57</accession>
<evidence type="ECO:0000256" key="4">
    <source>
        <dbReference type="ARBA" id="ARBA00022517"/>
    </source>
</evidence>
<comment type="similarity">
    <text evidence="2">Belongs to the DUF177 domain family.</text>
</comment>
<evidence type="ECO:0000256" key="5">
    <source>
        <dbReference type="ARBA" id="ARBA00031841"/>
    </source>
</evidence>
<name>A0A4Y3HR57_9VIBR</name>
<evidence type="ECO:0000256" key="3">
    <source>
        <dbReference type="ARBA" id="ARBA00015716"/>
    </source>
</evidence>
<evidence type="ECO:0000313" key="6">
    <source>
        <dbReference type="EMBL" id="GEA49546.1"/>
    </source>
</evidence>
<evidence type="ECO:0000256" key="2">
    <source>
        <dbReference type="ARBA" id="ARBA00010740"/>
    </source>
</evidence>
<dbReference type="NCBIfam" id="NF008395">
    <property type="entry name" value="PRK11193.1"/>
    <property type="match status" value="1"/>
</dbReference>
<dbReference type="PANTHER" id="PTHR38099">
    <property type="entry name" value="LARGE RIBOSOMAL RNA SUBUNIT ACCUMULATION PROTEIN YCED"/>
    <property type="match status" value="1"/>
</dbReference>
<protein>
    <recommendedName>
        <fullName evidence="3">Large ribosomal RNA subunit accumulation protein YceD</fullName>
    </recommendedName>
    <alternativeName>
        <fullName evidence="5">23S rRNA accumulation protein YceD</fullName>
    </alternativeName>
</protein>
<keyword evidence="4" id="KW-0690">Ribosome biogenesis</keyword>
<keyword evidence="7" id="KW-1185">Reference proteome</keyword>
<evidence type="ECO:0000256" key="1">
    <source>
        <dbReference type="ARBA" id="ARBA00002868"/>
    </source>
</evidence>
<dbReference type="GO" id="GO:0005829">
    <property type="term" value="C:cytosol"/>
    <property type="evidence" value="ECO:0007669"/>
    <property type="project" value="TreeGrafter"/>
</dbReference>
<evidence type="ECO:0000313" key="7">
    <source>
        <dbReference type="Proteomes" id="UP000318717"/>
    </source>
</evidence>
<dbReference type="InterPro" id="IPR039255">
    <property type="entry name" value="YceD_bac"/>
</dbReference>
<comment type="function">
    <text evidence="1">Plays a role in synthesis, processing and/or stability of 23S rRNA.</text>
</comment>
<dbReference type="OrthoDB" id="9786771at2"/>
<reference evidence="6 7" key="1">
    <citation type="submission" date="2019-06" db="EMBL/GenBank/DDBJ databases">
        <title>Whole genome shotgun sequence of Vibrio inusitatus NBRC 102082.</title>
        <authorList>
            <person name="Hosoyama A."/>
            <person name="Uohara A."/>
            <person name="Ohji S."/>
            <person name="Ichikawa N."/>
        </authorList>
    </citation>
    <scope>NUCLEOTIDE SEQUENCE [LARGE SCALE GENOMIC DNA]</scope>
    <source>
        <strain evidence="6 7">NBRC 102082</strain>
    </source>
</reference>
<dbReference type="GO" id="GO:0042254">
    <property type="term" value="P:ribosome biogenesis"/>
    <property type="evidence" value="ECO:0007669"/>
    <property type="project" value="UniProtKB-KW"/>
</dbReference>
<organism evidence="6 7">
    <name type="scientific">Vibrio inusitatus NBRC 102082</name>
    <dbReference type="NCBI Taxonomy" id="1219070"/>
    <lineage>
        <taxon>Bacteria</taxon>
        <taxon>Pseudomonadati</taxon>
        <taxon>Pseudomonadota</taxon>
        <taxon>Gammaproteobacteria</taxon>
        <taxon>Vibrionales</taxon>
        <taxon>Vibrionaceae</taxon>
        <taxon>Vibrio</taxon>
    </lineage>
</organism>
<dbReference type="InterPro" id="IPR003772">
    <property type="entry name" value="YceD"/>
</dbReference>
<proteinExistence type="inferred from homology"/>
<dbReference type="AlphaFoldDB" id="A0A4Y3HR57"/>
<dbReference type="PANTHER" id="PTHR38099:SF1">
    <property type="entry name" value="LARGE RIBOSOMAL RNA SUBUNIT ACCUMULATION PROTEIN YCED"/>
    <property type="match status" value="1"/>
</dbReference>
<gene>
    <name evidence="6" type="ORF">VIN01S_03500</name>
</gene>
<dbReference type="Proteomes" id="UP000318717">
    <property type="component" value="Unassembled WGS sequence"/>
</dbReference>